<reference evidence="1" key="2">
    <citation type="submission" date="2014-01" db="EMBL/GenBank/DDBJ databases">
        <authorList>
            <person name="Aslett M."/>
        </authorList>
    </citation>
    <scope>NUCLEOTIDE SEQUENCE [LARGE SCALE GENOMIC DNA]</scope>
    <source>
        <strain evidence="1">DB27</strain>
    </source>
</reference>
<dbReference type="AlphaFoldDB" id="W8Z0Z4"/>
<gene>
    <name evidence="1" type="ORF">BTDB27_002752</name>
</gene>
<reference evidence="1" key="1">
    <citation type="submission" date="2014-01" db="EMBL/GenBank/DDBJ databases">
        <title>Draft genome sequence of highly nematicidal Bacillus thuringiensis DB27.</title>
        <authorList>
            <person name="Iatsenko I."/>
            <person name="Pickard D."/>
            <person name="Corton C."/>
            <person name="Dougan G."/>
            <person name="Sommer R.J."/>
        </authorList>
    </citation>
    <scope>NUCLEOTIDE SEQUENCE [LARGE SCALE GENOMIC DNA]</scope>
    <source>
        <strain evidence="1">DB27</strain>
    </source>
</reference>
<dbReference type="HOGENOM" id="CLU_2785418_0_0_9"/>
<evidence type="ECO:0000313" key="1">
    <source>
        <dbReference type="EMBL" id="CDN36410.1"/>
    </source>
</evidence>
<dbReference type="EMBL" id="HG810017">
    <property type="protein sequence ID" value="CDN36410.1"/>
    <property type="molecule type" value="Genomic_DNA"/>
</dbReference>
<proteinExistence type="predicted"/>
<accession>W8Z0Z4</accession>
<protein>
    <submittedName>
        <fullName evidence="1">Uncharacterized protein</fullName>
    </submittedName>
</protein>
<name>W8Z0Z4_BACTU</name>
<dbReference type="RefSeq" id="WP_030026069.1">
    <property type="nucleotide sequence ID" value="NZ_HG810017.1"/>
</dbReference>
<dbReference type="Proteomes" id="UP000030682">
    <property type="component" value="Unassembled WGS sequence"/>
</dbReference>
<organism evidence="1">
    <name type="scientific">Bacillus thuringiensis DB27</name>
    <dbReference type="NCBI Taxonomy" id="1431339"/>
    <lineage>
        <taxon>Bacteria</taxon>
        <taxon>Bacillati</taxon>
        <taxon>Bacillota</taxon>
        <taxon>Bacilli</taxon>
        <taxon>Bacillales</taxon>
        <taxon>Bacillaceae</taxon>
        <taxon>Bacillus</taxon>
        <taxon>Bacillus cereus group</taxon>
    </lineage>
</organism>
<sequence length="68" mass="8032">MNKENNTLKGTLQDVIAQAREVYGYDNYIIEYNHTTYVWEARERTTLKGDGGIYAYDARQRGYDANFW</sequence>